<comment type="catalytic activity">
    <reaction evidence="8">
        <text>L-threonyl-[protein] + ATP = O-phospho-L-threonyl-[protein] + ADP + H(+)</text>
        <dbReference type="Rhea" id="RHEA:46608"/>
        <dbReference type="Rhea" id="RHEA-COMP:11060"/>
        <dbReference type="Rhea" id="RHEA-COMP:11605"/>
        <dbReference type="ChEBI" id="CHEBI:15378"/>
        <dbReference type="ChEBI" id="CHEBI:30013"/>
        <dbReference type="ChEBI" id="CHEBI:30616"/>
        <dbReference type="ChEBI" id="CHEBI:61977"/>
        <dbReference type="ChEBI" id="CHEBI:456216"/>
        <dbReference type="EC" id="2.7.11.1"/>
    </reaction>
</comment>
<evidence type="ECO:0000256" key="3">
    <source>
        <dbReference type="ARBA" id="ARBA00022527"/>
    </source>
</evidence>
<evidence type="ECO:0000259" key="13">
    <source>
        <dbReference type="SMART" id="SM00220"/>
    </source>
</evidence>
<evidence type="ECO:0000256" key="2">
    <source>
        <dbReference type="ARBA" id="ARBA00012513"/>
    </source>
</evidence>
<keyword evidence="3" id="KW-0723">Serine/threonine-protein kinase</keyword>
<dbReference type="InterPro" id="IPR017441">
    <property type="entry name" value="Protein_kinase_ATP_BS"/>
</dbReference>
<dbReference type="EMBL" id="OC000064">
    <property type="protein sequence ID" value="CAD7255975.1"/>
    <property type="molecule type" value="Genomic_DNA"/>
</dbReference>
<accession>A0A7R9FV70</accession>
<evidence type="ECO:0000256" key="1">
    <source>
        <dbReference type="ARBA" id="ARBA00008874"/>
    </source>
</evidence>
<dbReference type="GO" id="GO:0005524">
    <property type="term" value="F:ATP binding"/>
    <property type="evidence" value="ECO:0007669"/>
    <property type="project" value="UniProtKB-UniRule"/>
</dbReference>
<evidence type="ECO:0000256" key="12">
    <source>
        <dbReference type="SAM" id="MobiDB-lite"/>
    </source>
</evidence>
<dbReference type="PROSITE" id="PS00107">
    <property type="entry name" value="PROTEIN_KINASE_ATP"/>
    <property type="match status" value="1"/>
</dbReference>
<evidence type="ECO:0000313" key="14">
    <source>
        <dbReference type="EMBL" id="CAD7255975.1"/>
    </source>
</evidence>
<dbReference type="InterPro" id="IPR050629">
    <property type="entry name" value="STE20/SPS1-PAK"/>
</dbReference>
<keyword evidence="6" id="KW-0418">Kinase</keyword>
<evidence type="ECO:0000256" key="6">
    <source>
        <dbReference type="ARBA" id="ARBA00022777"/>
    </source>
</evidence>
<dbReference type="InterPro" id="IPR000719">
    <property type="entry name" value="Prot_kinase_dom"/>
</dbReference>
<feature type="binding site" evidence="10">
    <location>
        <position position="81"/>
    </location>
    <ligand>
        <name>ATP</name>
        <dbReference type="ChEBI" id="CHEBI:30616"/>
    </ligand>
</feature>
<dbReference type="PANTHER" id="PTHR48012">
    <property type="entry name" value="STERILE20-LIKE KINASE, ISOFORM B-RELATED"/>
    <property type="match status" value="1"/>
</dbReference>
<evidence type="ECO:0000256" key="11">
    <source>
        <dbReference type="SAM" id="Coils"/>
    </source>
</evidence>
<reference evidence="14" key="1">
    <citation type="submission" date="2020-11" db="EMBL/GenBank/DDBJ databases">
        <authorList>
            <person name="Tran Van P."/>
        </authorList>
    </citation>
    <scope>NUCLEOTIDE SEQUENCE</scope>
</reference>
<protein>
    <recommendedName>
        <fullName evidence="2">non-specific serine/threonine protein kinase</fullName>
        <ecNumber evidence="2">2.7.11.1</ecNumber>
    </recommendedName>
</protein>
<keyword evidence="4" id="KW-0808">Transferase</keyword>
<evidence type="ECO:0000256" key="4">
    <source>
        <dbReference type="ARBA" id="ARBA00022679"/>
    </source>
</evidence>
<keyword evidence="11" id="KW-0175">Coiled coil</keyword>
<evidence type="ECO:0000256" key="8">
    <source>
        <dbReference type="ARBA" id="ARBA00047899"/>
    </source>
</evidence>
<comment type="catalytic activity">
    <reaction evidence="9">
        <text>L-seryl-[protein] + ATP = O-phospho-L-seryl-[protein] + ADP + H(+)</text>
        <dbReference type="Rhea" id="RHEA:17989"/>
        <dbReference type="Rhea" id="RHEA-COMP:9863"/>
        <dbReference type="Rhea" id="RHEA-COMP:11604"/>
        <dbReference type="ChEBI" id="CHEBI:15378"/>
        <dbReference type="ChEBI" id="CHEBI:29999"/>
        <dbReference type="ChEBI" id="CHEBI:30616"/>
        <dbReference type="ChEBI" id="CHEBI:83421"/>
        <dbReference type="ChEBI" id="CHEBI:456216"/>
        <dbReference type="EC" id="2.7.11.1"/>
    </reaction>
</comment>
<proteinExistence type="inferred from homology"/>
<dbReference type="GO" id="GO:0005737">
    <property type="term" value="C:cytoplasm"/>
    <property type="evidence" value="ECO:0007669"/>
    <property type="project" value="TreeGrafter"/>
</dbReference>
<comment type="similarity">
    <text evidence="1">Belongs to the protein kinase superfamily. STE Ser/Thr protein kinase family. STE20 subfamily.</text>
</comment>
<dbReference type="Gene3D" id="3.30.200.20">
    <property type="entry name" value="Phosphorylase Kinase, domain 1"/>
    <property type="match status" value="1"/>
</dbReference>
<dbReference type="SMART" id="SM00220">
    <property type="entry name" value="S_TKc"/>
    <property type="match status" value="1"/>
</dbReference>
<feature type="domain" description="Protein kinase" evidence="13">
    <location>
        <begin position="52"/>
        <end position="317"/>
    </location>
</feature>
<dbReference type="InterPro" id="IPR011009">
    <property type="entry name" value="Kinase-like_dom_sf"/>
</dbReference>
<evidence type="ECO:0000256" key="7">
    <source>
        <dbReference type="ARBA" id="ARBA00022840"/>
    </source>
</evidence>
<feature type="coiled-coil region" evidence="11">
    <location>
        <begin position="78"/>
        <end position="105"/>
    </location>
</feature>
<gene>
    <name evidence="14" type="ORF">TSIB3V08_LOCUS266</name>
</gene>
<evidence type="ECO:0000256" key="9">
    <source>
        <dbReference type="ARBA" id="ARBA00048679"/>
    </source>
</evidence>
<dbReference type="PANTHER" id="PTHR48012:SF10">
    <property type="entry name" value="FI20177P1"/>
    <property type="match status" value="1"/>
</dbReference>
<keyword evidence="5 10" id="KW-0547">Nucleotide-binding</keyword>
<feature type="region of interest" description="Disordered" evidence="12">
    <location>
        <begin position="176"/>
        <end position="202"/>
    </location>
</feature>
<dbReference type="GO" id="GO:0004674">
    <property type="term" value="F:protein serine/threonine kinase activity"/>
    <property type="evidence" value="ECO:0007669"/>
    <property type="project" value="UniProtKB-KW"/>
</dbReference>
<evidence type="ECO:0000256" key="10">
    <source>
        <dbReference type="PROSITE-ProRule" id="PRU10141"/>
    </source>
</evidence>
<dbReference type="SUPFAM" id="SSF56112">
    <property type="entry name" value="Protein kinase-like (PK-like)"/>
    <property type="match status" value="1"/>
</dbReference>
<dbReference type="Pfam" id="PF00069">
    <property type="entry name" value="Pkinase"/>
    <property type="match status" value="1"/>
</dbReference>
<name>A0A7R9FV70_TIMSH</name>
<sequence>MDHWPSLVYRKSSALDHATTEAGHGFFFGTLVKRLQWRSIVQISKVDPELIFTKQERIGKGSFGEVFKGIDNRTQQVVAIKIIDLEEAEDEIEDIQQEIMVLSQCDSPFVTKYFGSYLKGGHHISGHISALPCRLHVWLESLMTLKPATGCVGADATLKTGAVEPTEGCAHLARNRAAPKQGLQSRSPPWHGEGEGEMRGVASQPTKVSFRANKNRWITETIDGASYQTGLAEKSYVWKHQFSRKRGTHDNPLPPLSNLSARSNNTSLFRTEVELRVILPQSLTIRRGQGLRKTARGDTIVLRILESASPRIQYKYLSGVVTKTASKCQPRAGGVMRAALTYVVCITHTHTPRSWPMSSRHRQGFESAV</sequence>
<keyword evidence="7 10" id="KW-0067">ATP-binding</keyword>
<evidence type="ECO:0000256" key="5">
    <source>
        <dbReference type="ARBA" id="ARBA00022741"/>
    </source>
</evidence>
<dbReference type="EC" id="2.7.11.1" evidence="2"/>
<organism evidence="14">
    <name type="scientific">Timema shepardi</name>
    <name type="common">Walking stick</name>
    <dbReference type="NCBI Taxonomy" id="629360"/>
    <lineage>
        <taxon>Eukaryota</taxon>
        <taxon>Metazoa</taxon>
        <taxon>Ecdysozoa</taxon>
        <taxon>Arthropoda</taxon>
        <taxon>Hexapoda</taxon>
        <taxon>Insecta</taxon>
        <taxon>Pterygota</taxon>
        <taxon>Neoptera</taxon>
        <taxon>Polyneoptera</taxon>
        <taxon>Phasmatodea</taxon>
        <taxon>Timematodea</taxon>
        <taxon>Timematoidea</taxon>
        <taxon>Timematidae</taxon>
        <taxon>Timema</taxon>
    </lineage>
</organism>
<dbReference type="AlphaFoldDB" id="A0A7R9FV70"/>